<evidence type="ECO:0000256" key="1">
    <source>
        <dbReference type="SAM" id="MobiDB-lite"/>
    </source>
</evidence>
<sequence>MIAFIEGGIRIPIGIVTRDYLMAHRLASTQCTLNMFRILRSVDALNKRMGLNLTHNDVNWVDNLHHLTGQGSCLKSRYPEVRLIQCLPNSNKGLKKDFLIISGEWHDGLPYKNTVIPNFNLVNQESLDKILKAKAPKCVIKARDPRLHRISVAAPGFLLSDPVLEGTLTTEPILEGIPKVAPLPQYTTGEATSSHPTIIKGEEEKEEEVVEVSDSKDEFEVFNRPLSPESSTGNLELPSPAQSSYNQEAPNISGDMRVQRKLRSTLQELLESQPGGNAPGKAA</sequence>
<reference evidence="2 3" key="1">
    <citation type="submission" date="2024-01" db="EMBL/GenBank/DDBJ databases">
        <title>A telomere-to-telomere, gap-free genome of sweet tea (Lithocarpus litseifolius).</title>
        <authorList>
            <person name="Zhou J."/>
        </authorList>
    </citation>
    <scope>NUCLEOTIDE SEQUENCE [LARGE SCALE GENOMIC DNA]</scope>
    <source>
        <strain evidence="2">Zhou-2022a</strain>
        <tissue evidence="2">Leaf</tissue>
    </source>
</reference>
<gene>
    <name evidence="2" type="ORF">SO802_032971</name>
</gene>
<proteinExistence type="predicted"/>
<keyword evidence="3" id="KW-1185">Reference proteome</keyword>
<feature type="compositionally biased region" description="Polar residues" evidence="1">
    <location>
        <begin position="228"/>
        <end position="250"/>
    </location>
</feature>
<organism evidence="2 3">
    <name type="scientific">Lithocarpus litseifolius</name>
    <dbReference type="NCBI Taxonomy" id="425828"/>
    <lineage>
        <taxon>Eukaryota</taxon>
        <taxon>Viridiplantae</taxon>
        <taxon>Streptophyta</taxon>
        <taxon>Embryophyta</taxon>
        <taxon>Tracheophyta</taxon>
        <taxon>Spermatophyta</taxon>
        <taxon>Magnoliopsida</taxon>
        <taxon>eudicotyledons</taxon>
        <taxon>Gunneridae</taxon>
        <taxon>Pentapetalae</taxon>
        <taxon>rosids</taxon>
        <taxon>fabids</taxon>
        <taxon>Fagales</taxon>
        <taxon>Fagaceae</taxon>
        <taxon>Lithocarpus</taxon>
    </lineage>
</organism>
<dbReference type="AlphaFoldDB" id="A0AAW2BBP7"/>
<evidence type="ECO:0000313" key="2">
    <source>
        <dbReference type="EMBL" id="KAK9983446.1"/>
    </source>
</evidence>
<dbReference type="EMBL" id="JAZDWU010000012">
    <property type="protein sequence ID" value="KAK9983446.1"/>
    <property type="molecule type" value="Genomic_DNA"/>
</dbReference>
<comment type="caution">
    <text evidence="2">The sequence shown here is derived from an EMBL/GenBank/DDBJ whole genome shotgun (WGS) entry which is preliminary data.</text>
</comment>
<name>A0AAW2BBP7_9ROSI</name>
<dbReference type="Proteomes" id="UP001459277">
    <property type="component" value="Unassembled WGS sequence"/>
</dbReference>
<accession>A0AAW2BBP7</accession>
<protein>
    <submittedName>
        <fullName evidence="2">Uncharacterized protein</fullName>
    </submittedName>
</protein>
<feature type="region of interest" description="Disordered" evidence="1">
    <location>
        <begin position="213"/>
        <end position="283"/>
    </location>
</feature>
<evidence type="ECO:0000313" key="3">
    <source>
        <dbReference type="Proteomes" id="UP001459277"/>
    </source>
</evidence>